<gene>
    <name evidence="2" type="ORF">Tci_339017</name>
</gene>
<protein>
    <submittedName>
        <fullName evidence="2">Reverse transcriptase domain-containing protein</fullName>
    </submittedName>
</protein>
<dbReference type="Pfam" id="PF00665">
    <property type="entry name" value="rve"/>
    <property type="match status" value="1"/>
</dbReference>
<accession>A0A699H962</accession>
<comment type="caution">
    <text evidence="2">The sequence shown here is derived from an EMBL/GenBank/DDBJ whole genome shotgun (WGS) entry which is preliminary data.</text>
</comment>
<dbReference type="AlphaFoldDB" id="A0A699H962"/>
<keyword evidence="2" id="KW-0808">Transferase</keyword>
<keyword evidence="2" id="KW-0695">RNA-directed DNA polymerase</keyword>
<dbReference type="GO" id="GO:0003964">
    <property type="term" value="F:RNA-directed DNA polymerase activity"/>
    <property type="evidence" value="ECO:0007669"/>
    <property type="project" value="UniProtKB-KW"/>
</dbReference>
<dbReference type="InterPro" id="IPR012337">
    <property type="entry name" value="RNaseH-like_sf"/>
</dbReference>
<dbReference type="GO" id="GO:0003676">
    <property type="term" value="F:nucleic acid binding"/>
    <property type="evidence" value="ECO:0007669"/>
    <property type="project" value="InterPro"/>
</dbReference>
<reference evidence="2" key="1">
    <citation type="journal article" date="2019" name="Sci. Rep.">
        <title>Draft genome of Tanacetum cinerariifolium, the natural source of mosquito coil.</title>
        <authorList>
            <person name="Yamashiro T."/>
            <person name="Shiraishi A."/>
            <person name="Satake H."/>
            <person name="Nakayama K."/>
        </authorList>
    </citation>
    <scope>NUCLEOTIDE SEQUENCE</scope>
</reference>
<keyword evidence="2" id="KW-0548">Nucleotidyltransferase</keyword>
<dbReference type="Gene3D" id="3.30.420.10">
    <property type="entry name" value="Ribonuclease H-like superfamily/Ribonuclease H"/>
    <property type="match status" value="1"/>
</dbReference>
<evidence type="ECO:0000259" key="1">
    <source>
        <dbReference type="PROSITE" id="PS50994"/>
    </source>
</evidence>
<name>A0A699H962_TANCI</name>
<dbReference type="CDD" id="cd00303">
    <property type="entry name" value="retropepsin_like"/>
    <property type="match status" value="1"/>
</dbReference>
<dbReference type="InterPro" id="IPR001584">
    <property type="entry name" value="Integrase_cat-core"/>
</dbReference>
<organism evidence="2">
    <name type="scientific">Tanacetum cinerariifolium</name>
    <name type="common">Dalmatian daisy</name>
    <name type="synonym">Chrysanthemum cinerariifolium</name>
    <dbReference type="NCBI Taxonomy" id="118510"/>
    <lineage>
        <taxon>Eukaryota</taxon>
        <taxon>Viridiplantae</taxon>
        <taxon>Streptophyta</taxon>
        <taxon>Embryophyta</taxon>
        <taxon>Tracheophyta</taxon>
        <taxon>Spermatophyta</taxon>
        <taxon>Magnoliopsida</taxon>
        <taxon>eudicotyledons</taxon>
        <taxon>Gunneridae</taxon>
        <taxon>Pentapetalae</taxon>
        <taxon>asterids</taxon>
        <taxon>campanulids</taxon>
        <taxon>Asterales</taxon>
        <taxon>Asteraceae</taxon>
        <taxon>Asteroideae</taxon>
        <taxon>Anthemideae</taxon>
        <taxon>Anthemidinae</taxon>
        <taxon>Tanacetum</taxon>
    </lineage>
</organism>
<dbReference type="InterPro" id="IPR036397">
    <property type="entry name" value="RNaseH_sf"/>
</dbReference>
<feature type="domain" description="Integrase catalytic" evidence="1">
    <location>
        <begin position="164"/>
        <end position="330"/>
    </location>
</feature>
<dbReference type="PROSITE" id="PS50994">
    <property type="entry name" value="INTEGRASE"/>
    <property type="match status" value="1"/>
</dbReference>
<dbReference type="PANTHER" id="PTHR33067">
    <property type="entry name" value="RNA-DIRECTED DNA POLYMERASE-RELATED"/>
    <property type="match status" value="1"/>
</dbReference>
<dbReference type="GO" id="GO:0015074">
    <property type="term" value="P:DNA integration"/>
    <property type="evidence" value="ECO:0007669"/>
    <property type="project" value="InterPro"/>
</dbReference>
<evidence type="ECO:0000313" key="2">
    <source>
        <dbReference type="EMBL" id="GEX67042.1"/>
    </source>
</evidence>
<proteinExistence type="predicted"/>
<dbReference type="SUPFAM" id="SSF53098">
    <property type="entry name" value="Ribonuclease H-like"/>
    <property type="match status" value="1"/>
</dbReference>
<dbReference type="EMBL" id="BKCJ010122526">
    <property type="protein sequence ID" value="GEX67042.1"/>
    <property type="molecule type" value="Genomic_DNA"/>
</dbReference>
<sequence>MNNAPNFQYQGFQNQPFQVQNNQIQPGIPNELSSYMKSNESLILNMQNQINVLRGDFNKQEENLRRNLNNDMRSILGSFFQNQASTSGTLSSNTGPNPNCKLKAVTTHSGLAYEGPSIPNNSPLEKKKLSLPELTPTLMTLELTDRSISRPKGVAKYVFVKVGKFYFPIDFVVVDFEADPRVPLILGRSWLRTSHALNDVYGEEITLWVEVKALPTNDARVVVKFLKSLFSRFGTLRAIISDRGTHFCNDQFARVMSKYGVTHRLATAYYLQMSSQEEVSNRGLKRILERTVRENRTSWSDKLDDALWAFRTAFKTSIGFTPYKLIAGDHRKLQLNELNELRDQAYENSLIYKERTKKLHNFKIKNHIFNVGDQVLLFNSRLKIFSGKLKTHWS</sequence>
<dbReference type="PANTHER" id="PTHR33067:SF9">
    <property type="entry name" value="RNA-DIRECTED DNA POLYMERASE"/>
    <property type="match status" value="1"/>
</dbReference>